<dbReference type="HOGENOM" id="CLU_1441451_0_0_1"/>
<dbReference type="OrthoDB" id="3557638at2759"/>
<dbReference type="SMART" id="SM00355">
    <property type="entry name" value="ZnF_C2H2"/>
    <property type="match status" value="2"/>
</dbReference>
<organism evidence="2 3">
    <name type="scientific">Oidiodendron maius (strain Zn)</name>
    <dbReference type="NCBI Taxonomy" id="913774"/>
    <lineage>
        <taxon>Eukaryota</taxon>
        <taxon>Fungi</taxon>
        <taxon>Dikarya</taxon>
        <taxon>Ascomycota</taxon>
        <taxon>Pezizomycotina</taxon>
        <taxon>Leotiomycetes</taxon>
        <taxon>Leotiomycetes incertae sedis</taxon>
        <taxon>Myxotrichaceae</taxon>
        <taxon>Oidiodendron</taxon>
    </lineage>
</organism>
<dbReference type="InterPro" id="IPR013087">
    <property type="entry name" value="Znf_C2H2_type"/>
</dbReference>
<gene>
    <name evidence="2" type="ORF">OIDMADRAFT_184762</name>
</gene>
<feature type="domain" description="C2H2-type" evidence="1">
    <location>
        <begin position="165"/>
        <end position="190"/>
    </location>
</feature>
<dbReference type="EMBL" id="KN832896">
    <property type="protein sequence ID" value="KIM93318.1"/>
    <property type="molecule type" value="Genomic_DNA"/>
</dbReference>
<dbReference type="InParanoid" id="A0A0C3C344"/>
<evidence type="ECO:0000313" key="2">
    <source>
        <dbReference type="EMBL" id="KIM93318.1"/>
    </source>
</evidence>
<reference evidence="2 3" key="1">
    <citation type="submission" date="2014-04" db="EMBL/GenBank/DDBJ databases">
        <authorList>
            <consortium name="DOE Joint Genome Institute"/>
            <person name="Kuo A."/>
            <person name="Martino E."/>
            <person name="Perotto S."/>
            <person name="Kohler A."/>
            <person name="Nagy L.G."/>
            <person name="Floudas D."/>
            <person name="Copeland A."/>
            <person name="Barry K.W."/>
            <person name="Cichocki N."/>
            <person name="Veneault-Fourrey C."/>
            <person name="LaButti K."/>
            <person name="Lindquist E.A."/>
            <person name="Lipzen A."/>
            <person name="Lundell T."/>
            <person name="Morin E."/>
            <person name="Murat C."/>
            <person name="Sun H."/>
            <person name="Tunlid A."/>
            <person name="Henrissat B."/>
            <person name="Grigoriev I.V."/>
            <person name="Hibbett D.S."/>
            <person name="Martin F."/>
            <person name="Nordberg H.P."/>
            <person name="Cantor M.N."/>
            <person name="Hua S.X."/>
        </authorList>
    </citation>
    <scope>NUCLEOTIDE SEQUENCE [LARGE SCALE GENOMIC DNA]</scope>
    <source>
        <strain evidence="2 3">Zn</strain>
    </source>
</reference>
<dbReference type="Proteomes" id="UP000054321">
    <property type="component" value="Unassembled WGS sequence"/>
</dbReference>
<proteinExistence type="predicted"/>
<keyword evidence="3" id="KW-1185">Reference proteome</keyword>
<name>A0A0C3C344_OIDMZ</name>
<feature type="domain" description="C2H2-type" evidence="1">
    <location>
        <begin position="121"/>
        <end position="155"/>
    </location>
</feature>
<sequence length="194" mass="22583">MVNNHRINQFRLCLLNPSTIKYELEERATVVRLLFQSFDGMSLQELSEARIQVVDAMVRLCSRQETPHQFKASRTSKRLREVDDFSDSCKRLKADVYVIDEEDPFADILPVTDDEKDTTEFRCLFCQCDLEAGPRKRNYTFPRRDSWKRHVRSQHLTELAVGEGFDCPYEGCTSFLGTATHFLRHAEGQHGDLF</sequence>
<evidence type="ECO:0000313" key="3">
    <source>
        <dbReference type="Proteomes" id="UP000054321"/>
    </source>
</evidence>
<reference evidence="3" key="2">
    <citation type="submission" date="2015-01" db="EMBL/GenBank/DDBJ databases">
        <title>Evolutionary Origins and Diversification of the Mycorrhizal Mutualists.</title>
        <authorList>
            <consortium name="DOE Joint Genome Institute"/>
            <consortium name="Mycorrhizal Genomics Consortium"/>
            <person name="Kohler A."/>
            <person name="Kuo A."/>
            <person name="Nagy L.G."/>
            <person name="Floudas D."/>
            <person name="Copeland A."/>
            <person name="Barry K.W."/>
            <person name="Cichocki N."/>
            <person name="Veneault-Fourrey C."/>
            <person name="LaButti K."/>
            <person name="Lindquist E.A."/>
            <person name="Lipzen A."/>
            <person name="Lundell T."/>
            <person name="Morin E."/>
            <person name="Murat C."/>
            <person name="Riley R."/>
            <person name="Ohm R."/>
            <person name="Sun H."/>
            <person name="Tunlid A."/>
            <person name="Henrissat B."/>
            <person name="Grigoriev I.V."/>
            <person name="Hibbett D.S."/>
            <person name="Martin F."/>
        </authorList>
    </citation>
    <scope>NUCLEOTIDE SEQUENCE [LARGE SCALE GENOMIC DNA]</scope>
    <source>
        <strain evidence="3">Zn</strain>
    </source>
</reference>
<evidence type="ECO:0000259" key="1">
    <source>
        <dbReference type="SMART" id="SM00355"/>
    </source>
</evidence>
<protein>
    <recommendedName>
        <fullName evidence="1">C2H2-type domain-containing protein</fullName>
    </recommendedName>
</protein>
<accession>A0A0C3C344</accession>
<dbReference type="AlphaFoldDB" id="A0A0C3C344"/>